<protein>
    <submittedName>
        <fullName evidence="2">Uncharacterized protein</fullName>
    </submittedName>
</protein>
<evidence type="ECO:0000256" key="1">
    <source>
        <dbReference type="SAM" id="MobiDB-lite"/>
    </source>
</evidence>
<proteinExistence type="predicted"/>
<accession>A0AAV1GIJ8</accession>
<evidence type="ECO:0000313" key="2">
    <source>
        <dbReference type="EMBL" id="CAJ1072869.1"/>
    </source>
</evidence>
<feature type="region of interest" description="Disordered" evidence="1">
    <location>
        <begin position="69"/>
        <end position="105"/>
    </location>
</feature>
<feature type="compositionally biased region" description="Basic residues" evidence="1">
    <location>
        <begin position="96"/>
        <end position="105"/>
    </location>
</feature>
<dbReference type="AlphaFoldDB" id="A0AAV1GIJ8"/>
<dbReference type="EMBL" id="OY660877">
    <property type="protein sequence ID" value="CAJ1072869.1"/>
    <property type="molecule type" value="Genomic_DNA"/>
</dbReference>
<evidence type="ECO:0000313" key="3">
    <source>
        <dbReference type="Proteomes" id="UP001178508"/>
    </source>
</evidence>
<name>A0AAV1GIJ8_XYRNO</name>
<gene>
    <name evidence="2" type="ORF">XNOV1_A012863</name>
</gene>
<reference evidence="2" key="1">
    <citation type="submission" date="2023-08" db="EMBL/GenBank/DDBJ databases">
        <authorList>
            <person name="Alioto T."/>
            <person name="Alioto T."/>
            <person name="Gomez Garrido J."/>
        </authorList>
    </citation>
    <scope>NUCLEOTIDE SEQUENCE</scope>
</reference>
<keyword evidence="3" id="KW-1185">Reference proteome</keyword>
<organism evidence="2 3">
    <name type="scientific">Xyrichtys novacula</name>
    <name type="common">Pearly razorfish</name>
    <name type="synonym">Hemipteronotus novacula</name>
    <dbReference type="NCBI Taxonomy" id="13765"/>
    <lineage>
        <taxon>Eukaryota</taxon>
        <taxon>Metazoa</taxon>
        <taxon>Chordata</taxon>
        <taxon>Craniata</taxon>
        <taxon>Vertebrata</taxon>
        <taxon>Euteleostomi</taxon>
        <taxon>Actinopterygii</taxon>
        <taxon>Neopterygii</taxon>
        <taxon>Teleostei</taxon>
        <taxon>Neoteleostei</taxon>
        <taxon>Acanthomorphata</taxon>
        <taxon>Eupercaria</taxon>
        <taxon>Labriformes</taxon>
        <taxon>Labridae</taxon>
        <taxon>Xyrichtys</taxon>
    </lineage>
</organism>
<dbReference type="Proteomes" id="UP001178508">
    <property type="component" value="Chromosome 14"/>
</dbReference>
<sequence length="105" mass="12240">MYFRDDPTYRTLTEEQKHLNEEHLRISTSEPSLHRYGARIDPVGCCHFDGLYGTWCPRKSPSIIIRGHTENFRPPWSTKAGRRVSHSGEHHSGWLRSHKTMHGDT</sequence>